<dbReference type="Proteomes" id="UP000001026">
    <property type="component" value="Chromosome"/>
</dbReference>
<evidence type="ECO:0000313" key="3">
    <source>
        <dbReference type="Proteomes" id="UP000001026"/>
    </source>
</evidence>
<keyword evidence="1" id="KW-0732">Signal</keyword>
<sequence>MFNIIKIRKLIKAIFFVSALINLSPSSKATQFFAIDSKNFSQSKSVNWVNNVFPKNIDVSSKRPFPRSEYNYRSNAKNEILHPYKDGSPKLLANSFDNKNELEIQSEIQSEENNILKAKGNVLVLYRGNILKADSLIYDKTQKTVSAKGNISLSIGEQLFKMNRFQYDFNSKKGYLLDVKGLIKTDNLIDDLFSNVETSDIKNSEISKEIFKEKVLNTPGALKNWILITDKIEIDGEKWKSEKAIFTNDLIELKQVKIEINSLEAISRKDQLRFKSSLNYLILDEKISVPFWFGERTLTKSGESFSFENRWNIGYDNVDKDGYFIGRKLNSINLFGDFFLDLEPQFLIQRSLQGHTKSFISKGDSITADKVKRDAYWEDYFGFNSRIKGKISNWNLEIDKQINSFDPDESSNSLRVKSNLSKEISFLNSIWDKSFFGVFRDRVWNGSLGESQVYIGYGSKLEKQNTWEVNGITKSETLSLGLGNFKGETLNSKNLVTSIKGSLLYSSDQKIPLNGNKVLNKFIDSSFKYISEPINKGLSLNTSLKLFYAFYKNGNNQQYLGFGAGPEFILGDLQKKYFDYTRISLLPFYKIKSGDSLFKFDQIADEFTLDIAFDQQLFGPLILKSNASLNLDSDSKDYGDFINSKISLNWKKRSYEFGIFYQPHNEAGGISFTLFGFE</sequence>
<gene>
    <name evidence="2" type="ordered locus">PMM0254</name>
</gene>
<dbReference type="InterPro" id="IPR022244">
    <property type="entry name" value="DUF3769"/>
</dbReference>
<reference evidence="2 3" key="1">
    <citation type="journal article" date="2003" name="Nature">
        <title>Genome divergence in two Prochlorococcus ecotypes reflects oceanic niche differentiation.</title>
        <authorList>
            <person name="Rocap G."/>
            <person name="Larimer F.W."/>
            <person name="Lamerdin J.E."/>
            <person name="Malfatti S."/>
            <person name="Chain P."/>
            <person name="Ahlgren N.A."/>
            <person name="Arellano A."/>
            <person name="Coleman M."/>
            <person name="Hauser L."/>
            <person name="Hess W.R."/>
            <person name="Johnson Z.I."/>
            <person name="Land M.L."/>
            <person name="Lindell D."/>
            <person name="Post A.F."/>
            <person name="Regala W."/>
            <person name="Shah M."/>
            <person name="Shaw S.L."/>
            <person name="Steglich C."/>
            <person name="Sullivan M.B."/>
            <person name="Ting C.S."/>
            <person name="Tolonen A."/>
            <person name="Webb E.A."/>
            <person name="Zinser E.R."/>
            <person name="Chisholm S.W."/>
        </authorList>
    </citation>
    <scope>NUCLEOTIDE SEQUENCE [LARGE SCALE GENOMIC DNA]</scope>
    <source>
        <strain evidence="3">CCMP1986 / NIES-2087 / MED4</strain>
    </source>
</reference>
<feature type="chain" id="PRO_5004292337" description="Repeats containing protein" evidence="1">
    <location>
        <begin position="30"/>
        <end position="678"/>
    </location>
</feature>
<accession>Q7V338</accession>
<proteinExistence type="predicted"/>
<dbReference type="STRING" id="59919.PMM0254"/>
<evidence type="ECO:0000313" key="2">
    <source>
        <dbReference type="EMBL" id="CAE18713.1"/>
    </source>
</evidence>
<evidence type="ECO:0000256" key="1">
    <source>
        <dbReference type="SAM" id="SignalP"/>
    </source>
</evidence>
<organism evidence="2 3">
    <name type="scientific">Prochlorococcus marinus subsp. pastoris (strain CCMP1986 / NIES-2087 / MED4)</name>
    <dbReference type="NCBI Taxonomy" id="59919"/>
    <lineage>
        <taxon>Bacteria</taxon>
        <taxon>Bacillati</taxon>
        <taxon>Cyanobacteriota</taxon>
        <taxon>Cyanophyceae</taxon>
        <taxon>Synechococcales</taxon>
        <taxon>Prochlorococcaceae</taxon>
        <taxon>Prochlorococcus</taxon>
    </lineage>
</organism>
<protein>
    <recommendedName>
        <fullName evidence="4">Repeats containing protein</fullName>
    </recommendedName>
</protein>
<dbReference type="HOGENOM" id="CLU_412106_0_0_3"/>
<feature type="signal peptide" evidence="1">
    <location>
        <begin position="1"/>
        <end position="29"/>
    </location>
</feature>
<name>Q7V338_PROMP</name>
<dbReference type="EMBL" id="BX548174">
    <property type="protein sequence ID" value="CAE18713.1"/>
    <property type="molecule type" value="Genomic_DNA"/>
</dbReference>
<dbReference type="GO" id="GO:0009279">
    <property type="term" value="C:cell outer membrane"/>
    <property type="evidence" value="ECO:0007669"/>
    <property type="project" value="TreeGrafter"/>
</dbReference>
<dbReference type="AlphaFoldDB" id="Q7V338"/>
<dbReference type="eggNOG" id="COG1452">
    <property type="taxonomic scope" value="Bacteria"/>
</dbReference>
<evidence type="ECO:0008006" key="4">
    <source>
        <dbReference type="Google" id="ProtNLM"/>
    </source>
</evidence>
<dbReference type="RefSeq" id="WP_011131891.1">
    <property type="nucleotide sequence ID" value="NC_005072.1"/>
</dbReference>
<dbReference type="PANTHER" id="PTHR30189">
    <property type="entry name" value="LPS-ASSEMBLY PROTEIN"/>
    <property type="match status" value="1"/>
</dbReference>
<dbReference type="KEGG" id="pmm:PMM0254"/>
<dbReference type="PANTHER" id="PTHR30189:SF1">
    <property type="entry name" value="LPS-ASSEMBLY PROTEIN LPTD"/>
    <property type="match status" value="1"/>
</dbReference>
<dbReference type="InterPro" id="IPR050218">
    <property type="entry name" value="LptD"/>
</dbReference>
<dbReference type="Pfam" id="PF12600">
    <property type="entry name" value="DUF3769"/>
    <property type="match status" value="1"/>
</dbReference>
<dbReference type="GO" id="GO:1990351">
    <property type="term" value="C:transporter complex"/>
    <property type="evidence" value="ECO:0007669"/>
    <property type="project" value="TreeGrafter"/>
</dbReference>